<keyword evidence="5" id="KW-1185">Reference proteome</keyword>
<evidence type="ECO:0000313" key="5">
    <source>
        <dbReference type="Proteomes" id="UP001232063"/>
    </source>
</evidence>
<dbReference type="SUPFAM" id="SSF53300">
    <property type="entry name" value="vWA-like"/>
    <property type="match status" value="1"/>
</dbReference>
<evidence type="ECO:0000256" key="1">
    <source>
        <dbReference type="SAM" id="MobiDB-lite"/>
    </source>
</evidence>
<keyword evidence="2" id="KW-0472">Membrane</keyword>
<dbReference type="EMBL" id="JASJOU010000016">
    <property type="protein sequence ID" value="MDJ1505550.1"/>
    <property type="molecule type" value="Genomic_DNA"/>
</dbReference>
<feature type="compositionally biased region" description="Polar residues" evidence="1">
    <location>
        <begin position="465"/>
        <end position="479"/>
    </location>
</feature>
<dbReference type="PANTHER" id="PTHR10579">
    <property type="entry name" value="CALCIUM-ACTIVATED CHLORIDE CHANNEL REGULATOR"/>
    <property type="match status" value="1"/>
</dbReference>
<feature type="transmembrane region" description="Helical" evidence="2">
    <location>
        <begin position="21"/>
        <end position="43"/>
    </location>
</feature>
<protein>
    <submittedName>
        <fullName evidence="4">VWA domain-containing protein</fullName>
    </submittedName>
</protein>
<evidence type="ECO:0000313" key="4">
    <source>
        <dbReference type="EMBL" id="MDJ1505550.1"/>
    </source>
</evidence>
<dbReference type="PROSITE" id="PS50234">
    <property type="entry name" value="VWFA"/>
    <property type="match status" value="1"/>
</dbReference>
<organism evidence="4 5">
    <name type="scientific">Xanthocytophaga agilis</name>
    <dbReference type="NCBI Taxonomy" id="3048010"/>
    <lineage>
        <taxon>Bacteria</taxon>
        <taxon>Pseudomonadati</taxon>
        <taxon>Bacteroidota</taxon>
        <taxon>Cytophagia</taxon>
        <taxon>Cytophagales</taxon>
        <taxon>Rhodocytophagaceae</taxon>
        <taxon>Xanthocytophaga</taxon>
    </lineage>
</organism>
<evidence type="ECO:0000259" key="3">
    <source>
        <dbReference type="PROSITE" id="PS50234"/>
    </source>
</evidence>
<dbReference type="SMART" id="SM00327">
    <property type="entry name" value="VWA"/>
    <property type="match status" value="1"/>
</dbReference>
<dbReference type="PANTHER" id="PTHR10579:SF43">
    <property type="entry name" value="ZINC FINGER (C3HC4-TYPE RING FINGER) FAMILY PROTEIN"/>
    <property type="match status" value="1"/>
</dbReference>
<keyword evidence="2" id="KW-1133">Transmembrane helix</keyword>
<dbReference type="InterPro" id="IPR051266">
    <property type="entry name" value="CLCR"/>
</dbReference>
<comment type="caution">
    <text evidence="4">The sequence shown here is derived from an EMBL/GenBank/DDBJ whole genome shotgun (WGS) entry which is preliminary data.</text>
</comment>
<dbReference type="InterPro" id="IPR002035">
    <property type="entry name" value="VWF_A"/>
</dbReference>
<feature type="domain" description="VWFA" evidence="3">
    <location>
        <begin position="101"/>
        <end position="274"/>
    </location>
</feature>
<evidence type="ECO:0000256" key="2">
    <source>
        <dbReference type="SAM" id="Phobius"/>
    </source>
</evidence>
<sequence length="479" mass="54399">MNKQSIYHMVHLDQVLSRLFYKFRLPVSLLSLVGAGFIASSFYQKSTPPPKKPESMAVDNVLQWKIVADNLYYVKERKELYLYVDLKASKAQKKSDRTPLNLSLVLDRSGSMNGDKIKYAREACKFVVDNLEPSDNLSIVVYDDQVDILTASAPVKDKTALKKLIDNVHDRGSTNLSGGMLEGYAQVHKTQQRNYVNRVLLLSDGLANQGITDEKVLQQLARQKNNEDNMTLSAFGVGADFNELLMTNLAEYGSGNYYFIDSPDKIPSIFAKELQGLLSVIAQNTLLRIKFPSKNLSVNKMFGYQGQVKGDELVFDLKDVFSEEQKAILIKFTVTEPLTEDATFASMLTYDDVITFQRVNTSENTKLKVTTDKALFDRSFDKDVLQNIVLFETNERLENAMLEVDHGNFEGAKKMIITLKSEMEVQMKNLPANADLSRQYNTVMEYEKQIENAKTMSSEELKYNQKASRSSNYQIRKKK</sequence>
<dbReference type="Gene3D" id="3.40.50.410">
    <property type="entry name" value="von Willebrand factor, type A domain"/>
    <property type="match status" value="1"/>
</dbReference>
<gene>
    <name evidence="4" type="ORF">QNI22_33145</name>
</gene>
<dbReference type="InterPro" id="IPR036465">
    <property type="entry name" value="vWFA_dom_sf"/>
</dbReference>
<proteinExistence type="predicted"/>
<feature type="region of interest" description="Disordered" evidence="1">
    <location>
        <begin position="456"/>
        <end position="479"/>
    </location>
</feature>
<dbReference type="Proteomes" id="UP001232063">
    <property type="component" value="Unassembled WGS sequence"/>
</dbReference>
<dbReference type="Pfam" id="PF00092">
    <property type="entry name" value="VWA"/>
    <property type="match status" value="1"/>
</dbReference>
<keyword evidence="2" id="KW-0812">Transmembrane</keyword>
<name>A0AAE3R957_9BACT</name>
<accession>A0AAE3R957</accession>
<reference evidence="4" key="1">
    <citation type="submission" date="2023-05" db="EMBL/GenBank/DDBJ databases">
        <authorList>
            <person name="Zhang X."/>
        </authorList>
    </citation>
    <scope>NUCLEOTIDE SEQUENCE</scope>
    <source>
        <strain evidence="4">BD1B2-1</strain>
    </source>
</reference>
<dbReference type="AlphaFoldDB" id="A0AAE3R957"/>